<dbReference type="EMBL" id="FXTY01000008">
    <property type="protein sequence ID" value="SMP32170.1"/>
    <property type="molecule type" value="Genomic_DNA"/>
</dbReference>
<dbReference type="RefSeq" id="WP_283427439.1">
    <property type="nucleotide sequence ID" value="NZ_FXTY01000008.1"/>
</dbReference>
<dbReference type="InterPro" id="IPR038666">
    <property type="entry name" value="SSP1_head-tail_sf"/>
</dbReference>
<evidence type="ECO:0000313" key="2">
    <source>
        <dbReference type="Proteomes" id="UP001157961"/>
    </source>
</evidence>
<dbReference type="Proteomes" id="UP001157961">
    <property type="component" value="Unassembled WGS sequence"/>
</dbReference>
<protein>
    <submittedName>
        <fullName evidence="1">Phage head-tail joining protein</fullName>
    </submittedName>
</protein>
<reference evidence="1 2" key="1">
    <citation type="submission" date="2017-05" db="EMBL/GenBank/DDBJ databases">
        <authorList>
            <person name="Varghese N."/>
            <person name="Submissions S."/>
        </authorList>
    </citation>
    <scope>NUCLEOTIDE SEQUENCE [LARGE SCALE GENOMIC DNA]</scope>
    <source>
        <strain evidence="1 2">DSM 29734</strain>
    </source>
</reference>
<keyword evidence="2" id="KW-1185">Reference proteome</keyword>
<comment type="caution">
    <text evidence="1">The sequence shown here is derived from an EMBL/GenBank/DDBJ whole genome shotgun (WGS) entry which is preliminary data.</text>
</comment>
<evidence type="ECO:0000313" key="1">
    <source>
        <dbReference type="EMBL" id="SMP32170.1"/>
    </source>
</evidence>
<dbReference type="Gene3D" id="2.40.10.270">
    <property type="entry name" value="Bacteriophage SPP1 head-tail adaptor protein"/>
    <property type="match status" value="1"/>
</dbReference>
<gene>
    <name evidence="1" type="ORF">SAMN06265373_108140</name>
</gene>
<dbReference type="Pfam" id="PF05521">
    <property type="entry name" value="Phage_HCP"/>
    <property type="match status" value="1"/>
</dbReference>
<sequence>MTDVLLRERISFEELVPGAESTLGNTQKTPTHRFYRRACFLFLRSGEGVLAGRLSGTQSIVMTVRRSAAVAAITTTQTTKWQIRDKTTDIVYNIKAVEPNREKPRQLIDFLCVSTS</sequence>
<dbReference type="InterPro" id="IPR008767">
    <property type="entry name" value="Phage_SPP1_head-tail_adaptor"/>
</dbReference>
<organism evidence="1 2">
    <name type="scientific">Shimia sagamensis</name>
    <dbReference type="NCBI Taxonomy" id="1566352"/>
    <lineage>
        <taxon>Bacteria</taxon>
        <taxon>Pseudomonadati</taxon>
        <taxon>Pseudomonadota</taxon>
        <taxon>Alphaproteobacteria</taxon>
        <taxon>Rhodobacterales</taxon>
        <taxon>Roseobacteraceae</taxon>
    </lineage>
</organism>
<proteinExistence type="predicted"/>
<accession>A0ABY1PE29</accession>
<name>A0ABY1PE29_9RHOB</name>